<reference evidence="2 3" key="1">
    <citation type="submission" date="2023-07" db="EMBL/GenBank/DDBJ databases">
        <title>Genomic Encyclopedia of Type Strains, Phase IV (KMG-IV): sequencing the most valuable type-strain genomes for metagenomic binning, comparative biology and taxonomic classification.</title>
        <authorList>
            <person name="Goeker M."/>
        </authorList>
    </citation>
    <scope>NUCLEOTIDE SEQUENCE [LARGE SCALE GENOMIC DNA]</scope>
    <source>
        <strain evidence="2 3">DSM 40573</strain>
    </source>
</reference>
<comment type="caution">
    <text evidence="2">The sequence shown here is derived from an EMBL/GenBank/DDBJ whole genome shotgun (WGS) entry which is preliminary data.</text>
</comment>
<sequence>MTQTVGPHEVPELLDNVFGIRTDPGEARLLETRLRELDSAQHRPGPTPKADLIGRPVTCPLSPAQSPCRRRS</sequence>
<evidence type="ECO:0000313" key="2">
    <source>
        <dbReference type="EMBL" id="MDQ0487726.1"/>
    </source>
</evidence>
<name>A0ABU0KEB2_9ACTN</name>
<evidence type="ECO:0000256" key="1">
    <source>
        <dbReference type="SAM" id="MobiDB-lite"/>
    </source>
</evidence>
<organism evidence="2 3">
    <name type="scientific">Streptomyces thermodiastaticus</name>
    <dbReference type="NCBI Taxonomy" id="44061"/>
    <lineage>
        <taxon>Bacteria</taxon>
        <taxon>Bacillati</taxon>
        <taxon>Actinomycetota</taxon>
        <taxon>Actinomycetes</taxon>
        <taxon>Kitasatosporales</taxon>
        <taxon>Streptomycetaceae</taxon>
        <taxon>Streptomyces</taxon>
    </lineage>
</organism>
<accession>A0ABU0KEB2</accession>
<keyword evidence="3" id="KW-1185">Reference proteome</keyword>
<evidence type="ECO:0000313" key="3">
    <source>
        <dbReference type="Proteomes" id="UP001236795"/>
    </source>
</evidence>
<feature type="region of interest" description="Disordered" evidence="1">
    <location>
        <begin position="35"/>
        <end position="72"/>
    </location>
</feature>
<dbReference type="Proteomes" id="UP001236795">
    <property type="component" value="Unassembled WGS sequence"/>
</dbReference>
<gene>
    <name evidence="2" type="ORF">QO019_002581</name>
</gene>
<dbReference type="EMBL" id="JAUSWC010000008">
    <property type="protein sequence ID" value="MDQ0487726.1"/>
    <property type="molecule type" value="Genomic_DNA"/>
</dbReference>
<proteinExistence type="predicted"/>
<protein>
    <submittedName>
        <fullName evidence="2">Uncharacterized protein</fullName>
    </submittedName>
</protein>